<proteinExistence type="predicted"/>
<evidence type="ECO:0000259" key="1">
    <source>
        <dbReference type="SMART" id="SM00449"/>
    </source>
</evidence>
<dbReference type="InterPro" id="IPR043136">
    <property type="entry name" value="B30.2/SPRY_sf"/>
</dbReference>
<dbReference type="EMBL" id="PGOL01000483">
    <property type="protein sequence ID" value="PKI69708.1"/>
    <property type="molecule type" value="Genomic_DNA"/>
</dbReference>
<dbReference type="SMART" id="SM00449">
    <property type="entry name" value="SPRY"/>
    <property type="match status" value="1"/>
</dbReference>
<accession>A0A218WFK9</accession>
<evidence type="ECO:0000313" key="5">
    <source>
        <dbReference type="Proteomes" id="UP000233551"/>
    </source>
</evidence>
<dbReference type="Gene3D" id="2.60.120.920">
    <property type="match status" value="1"/>
</dbReference>
<dbReference type="OrthoDB" id="258495at2759"/>
<dbReference type="InterPro" id="IPR013320">
    <property type="entry name" value="ConA-like_dom_sf"/>
</dbReference>
<dbReference type="Proteomes" id="UP000197138">
    <property type="component" value="Unassembled WGS sequence"/>
</dbReference>
<evidence type="ECO:0000313" key="3">
    <source>
        <dbReference type="EMBL" id="PKI69708.1"/>
    </source>
</evidence>
<gene>
    <name evidence="2" type="ORF">CDL15_Pgr014525</name>
    <name evidence="3" type="ORF">CRG98_009864</name>
</gene>
<reference evidence="4" key="1">
    <citation type="journal article" date="2017" name="Plant J.">
        <title>The pomegranate (Punica granatum L.) genome and the genomics of punicalagin biosynthesis.</title>
        <authorList>
            <person name="Qin G."/>
            <person name="Xu C."/>
            <person name="Ming R."/>
            <person name="Tang H."/>
            <person name="Guyot R."/>
            <person name="Kramer E.M."/>
            <person name="Hu Y."/>
            <person name="Yi X."/>
            <person name="Qi Y."/>
            <person name="Xu X."/>
            <person name="Gao Z."/>
            <person name="Pan H."/>
            <person name="Jian J."/>
            <person name="Tian Y."/>
            <person name="Yue Z."/>
            <person name="Xu Y."/>
        </authorList>
    </citation>
    <scope>NUCLEOTIDE SEQUENCE [LARGE SCALE GENOMIC DNA]</scope>
    <source>
        <strain evidence="4">cv. Dabenzi</strain>
    </source>
</reference>
<protein>
    <recommendedName>
        <fullName evidence="1">SPRY domain-containing protein</fullName>
    </recommendedName>
</protein>
<comment type="caution">
    <text evidence="2">The sequence shown here is derived from an EMBL/GenBank/DDBJ whole genome shotgun (WGS) entry which is preliminary data.</text>
</comment>
<reference evidence="2" key="2">
    <citation type="submission" date="2017-06" db="EMBL/GenBank/DDBJ databases">
        <title>The pomegranate genome and the genomics of punicalagin biosynthesis.</title>
        <authorList>
            <person name="Xu C."/>
        </authorList>
    </citation>
    <scope>NUCLEOTIDE SEQUENCE [LARGE SCALE GENOMIC DNA]</scope>
    <source>
        <tissue evidence="2">Fresh leaf</tissue>
    </source>
</reference>
<dbReference type="AlphaFoldDB" id="A0A218WFK9"/>
<dbReference type="STRING" id="22663.A0A218WFK9"/>
<dbReference type="SUPFAM" id="SSF49899">
    <property type="entry name" value="Concanavalin A-like lectins/glucanases"/>
    <property type="match status" value="1"/>
</dbReference>
<dbReference type="PANTHER" id="PTHR44991">
    <property type="entry name" value="IMMUNOGLOBULIN SUPERFAMILY MEMBER 5"/>
    <property type="match status" value="1"/>
</dbReference>
<sequence length="483" mass="52808">MPEWMQLALAVFFILGLAAGLVLFIWRCWCWKYRPKPDQFVTRDTARVGADHRWSLRAGIAKLHQTSTLHQDSRRRLGNYAFRGSYGGGRRPGPPFFSWADHPSLVTDAVENGWSGFAFATHALAQQPSRASLLGLCGAGDVGRDPEPDISWEVCQGSADFVQKIRLNPSFRRINSASTAGNNHNHLPFSALSVIKTSLPLPGPPLGNSSFPQEAYFEITIVGFAGHHESIGRVKEGERTKLIQESFNLRSNSESLVHISKAEEFKLTVRDDGKNETVAASIGLTAGGALPLKLPGSYPGSIGFNSTGSVYLDGIKLAFESKKAEWGMGPNKVIGCGFNPRQKKVFFTVGSDLMHVIHCKPEEFGAPLYPTLAANSDITVLVNLGQCPFEYSPANAHRTSNPCFIGPVVNSSAAALGYDDSRELFSMGRIDSQWLNGFINRGSYNHNNNNNNNNNRGVEFEEESEADLFEIVLDSSSGRSPVS</sequence>
<dbReference type="GeneID" id="116214768"/>
<dbReference type="PANTHER" id="PTHR44991:SF1">
    <property type="entry name" value="IMMUNOGLOBULIN SUPERFAMILY MEMBER 5"/>
    <property type="match status" value="1"/>
</dbReference>
<reference evidence="3 5" key="3">
    <citation type="submission" date="2017-11" db="EMBL/GenBank/DDBJ databases">
        <title>De-novo sequencing of pomegranate (Punica granatum L.) genome.</title>
        <authorList>
            <person name="Akparov Z."/>
            <person name="Amiraslanov A."/>
            <person name="Hajiyeva S."/>
            <person name="Abbasov M."/>
            <person name="Kaur K."/>
            <person name="Hamwieh A."/>
            <person name="Solovyev V."/>
            <person name="Salamov A."/>
            <person name="Braich B."/>
            <person name="Kosarev P."/>
            <person name="Mahmoud A."/>
            <person name="Hajiyev E."/>
            <person name="Babayeva S."/>
            <person name="Izzatullayeva V."/>
            <person name="Mammadov A."/>
            <person name="Mammadov A."/>
            <person name="Sharifova S."/>
            <person name="Ojaghi J."/>
            <person name="Eynullazada K."/>
            <person name="Bayramov B."/>
            <person name="Abdulazimova A."/>
            <person name="Shahmuradov I."/>
        </authorList>
    </citation>
    <scope>NUCLEOTIDE SEQUENCE [LARGE SCALE GENOMIC DNA]</scope>
    <source>
        <strain evidence="3">AG2017</strain>
        <strain evidence="5">cv. AG2017</strain>
        <tissue evidence="3">Leaf</tissue>
    </source>
</reference>
<dbReference type="InterPro" id="IPR003877">
    <property type="entry name" value="SPRY_dom"/>
</dbReference>
<organism evidence="2 4">
    <name type="scientific">Punica granatum</name>
    <name type="common">Pomegranate</name>
    <dbReference type="NCBI Taxonomy" id="22663"/>
    <lineage>
        <taxon>Eukaryota</taxon>
        <taxon>Viridiplantae</taxon>
        <taxon>Streptophyta</taxon>
        <taxon>Embryophyta</taxon>
        <taxon>Tracheophyta</taxon>
        <taxon>Spermatophyta</taxon>
        <taxon>Magnoliopsida</taxon>
        <taxon>eudicotyledons</taxon>
        <taxon>Gunneridae</taxon>
        <taxon>Pentapetalae</taxon>
        <taxon>rosids</taxon>
        <taxon>malvids</taxon>
        <taxon>Myrtales</taxon>
        <taxon>Lythraceae</taxon>
        <taxon>Punica</taxon>
    </lineage>
</organism>
<dbReference type="EMBL" id="MTKT01004609">
    <property type="protein sequence ID" value="OWM70852.1"/>
    <property type="molecule type" value="Genomic_DNA"/>
</dbReference>
<keyword evidence="5" id="KW-1185">Reference proteome</keyword>
<feature type="domain" description="SPRY" evidence="1">
    <location>
        <begin position="212"/>
        <end position="388"/>
    </location>
</feature>
<evidence type="ECO:0000313" key="4">
    <source>
        <dbReference type="Proteomes" id="UP000197138"/>
    </source>
</evidence>
<evidence type="ECO:0000313" key="2">
    <source>
        <dbReference type="EMBL" id="OWM70852.1"/>
    </source>
</evidence>
<name>A0A218WFK9_PUNGR</name>
<dbReference type="Proteomes" id="UP000233551">
    <property type="component" value="Unassembled WGS sequence"/>
</dbReference>